<dbReference type="InterPro" id="IPR032828">
    <property type="entry name" value="PolyA_RNA-bd"/>
</dbReference>
<dbReference type="InterPro" id="IPR050264">
    <property type="entry name" value="Bact_CCA-adding_enz_type3_sf"/>
</dbReference>
<keyword evidence="5" id="KW-0479">Metal-binding</keyword>
<protein>
    <submittedName>
        <fullName evidence="11">CCA-adding enzyme</fullName>
        <ecNumber evidence="11">2.7.7.72</ecNumber>
    </submittedName>
</protein>
<dbReference type="SUPFAM" id="SSF81891">
    <property type="entry name" value="Poly A polymerase C-terminal region-like"/>
    <property type="match status" value="1"/>
</dbReference>
<evidence type="ECO:0000256" key="7">
    <source>
        <dbReference type="ARBA" id="ARBA00022842"/>
    </source>
</evidence>
<evidence type="ECO:0000313" key="12">
    <source>
        <dbReference type="Proteomes" id="UP001139263"/>
    </source>
</evidence>
<sequence length="420" mass="47351">MTTYYTIPDTNLFQHAKELMYFLHENGCEAYIVGGAVRDLLLNRAIHDVDIATNATPTKLLEIFPDAKKTGIAHGTIAVLSGSYTFEVTTFRSEGPYGDLRHPDFVNFETTLDKDLSRRDFTINAMALDVHGVLYDPYDGLGDLTQRLIRAVGTPSLRFMEDGLRVARAYRIASVLHFSLEQDTANALVQNCEMLGKVSIERRRDEWTKWLDAATETTCKTLPKDMITPWIGRAVDHFCTICPLFSMVIGYLDRLALLVWLSGSSVPFSSTVEPSMDLLFNLRYSRKEIQEVRDLLVIARTCVIGLPDYLPYDWLAIYQRIGYNGLVRAVVLAYAVQDTTARVDVINISKKKVDTLLESSLLLKLQDLAISGYELALACDLQQQEIGHALHLLYDLVSTHIIDNQPSELVAYIRTWKSKG</sequence>
<dbReference type="Gene3D" id="1.10.3090.10">
    <property type="entry name" value="cca-adding enzyme, domain 2"/>
    <property type="match status" value="1"/>
</dbReference>
<dbReference type="RefSeq" id="WP_241715792.1">
    <property type="nucleotide sequence ID" value="NZ_JALBUF010000011.1"/>
</dbReference>
<dbReference type="CDD" id="cd05398">
    <property type="entry name" value="NT_ClassII-CCAase"/>
    <property type="match status" value="1"/>
</dbReference>
<dbReference type="GO" id="GO:0000166">
    <property type="term" value="F:nucleotide binding"/>
    <property type="evidence" value="ECO:0007669"/>
    <property type="project" value="UniProtKB-KW"/>
</dbReference>
<dbReference type="GO" id="GO:0004810">
    <property type="term" value="F:CCA tRNA nucleotidyltransferase activity"/>
    <property type="evidence" value="ECO:0007669"/>
    <property type="project" value="UniProtKB-EC"/>
</dbReference>
<evidence type="ECO:0000259" key="10">
    <source>
        <dbReference type="Pfam" id="PF12627"/>
    </source>
</evidence>
<dbReference type="Pfam" id="PF01743">
    <property type="entry name" value="PolyA_pol"/>
    <property type="match status" value="1"/>
</dbReference>
<evidence type="ECO:0000313" key="11">
    <source>
        <dbReference type="EMBL" id="MCI0184276.1"/>
    </source>
</evidence>
<comment type="cofactor">
    <cofactor evidence="1">
        <name>Mg(2+)</name>
        <dbReference type="ChEBI" id="CHEBI:18420"/>
    </cofactor>
</comment>
<keyword evidence="2 8" id="KW-0808">Transferase</keyword>
<evidence type="ECO:0000256" key="8">
    <source>
        <dbReference type="RuleBase" id="RU003953"/>
    </source>
</evidence>
<dbReference type="AlphaFoldDB" id="A0A9X1V9I9"/>
<dbReference type="GO" id="GO:0046872">
    <property type="term" value="F:metal ion binding"/>
    <property type="evidence" value="ECO:0007669"/>
    <property type="project" value="UniProtKB-KW"/>
</dbReference>
<keyword evidence="6" id="KW-0547">Nucleotide-binding</keyword>
<dbReference type="Proteomes" id="UP001139263">
    <property type="component" value="Unassembled WGS sequence"/>
</dbReference>
<name>A0A9X1V9I9_9BACL</name>
<keyword evidence="3" id="KW-0819">tRNA processing</keyword>
<dbReference type="GO" id="GO:0008033">
    <property type="term" value="P:tRNA processing"/>
    <property type="evidence" value="ECO:0007669"/>
    <property type="project" value="UniProtKB-KW"/>
</dbReference>
<evidence type="ECO:0000256" key="1">
    <source>
        <dbReference type="ARBA" id="ARBA00001946"/>
    </source>
</evidence>
<organism evidence="11 12">
    <name type="scientific">Sulfoacidibacillus ferrooxidans</name>
    <dbReference type="NCBI Taxonomy" id="2005001"/>
    <lineage>
        <taxon>Bacteria</taxon>
        <taxon>Bacillati</taxon>
        <taxon>Bacillota</taxon>
        <taxon>Bacilli</taxon>
        <taxon>Bacillales</taxon>
        <taxon>Alicyclobacillaceae</taxon>
        <taxon>Sulfoacidibacillus</taxon>
    </lineage>
</organism>
<dbReference type="PANTHER" id="PTHR46173">
    <property type="entry name" value="CCA TRNA NUCLEOTIDYLTRANSFERASE 1, MITOCHONDRIAL"/>
    <property type="match status" value="1"/>
</dbReference>
<comment type="caution">
    <text evidence="11">The sequence shown here is derived from an EMBL/GenBank/DDBJ whole genome shotgun (WGS) entry which is preliminary data.</text>
</comment>
<evidence type="ECO:0000256" key="4">
    <source>
        <dbReference type="ARBA" id="ARBA00022695"/>
    </source>
</evidence>
<dbReference type="GO" id="GO:0000049">
    <property type="term" value="F:tRNA binding"/>
    <property type="evidence" value="ECO:0007669"/>
    <property type="project" value="TreeGrafter"/>
</dbReference>
<evidence type="ECO:0000256" key="2">
    <source>
        <dbReference type="ARBA" id="ARBA00022679"/>
    </source>
</evidence>
<evidence type="ECO:0000259" key="9">
    <source>
        <dbReference type="Pfam" id="PF01743"/>
    </source>
</evidence>
<dbReference type="Gene3D" id="3.30.460.10">
    <property type="entry name" value="Beta Polymerase, domain 2"/>
    <property type="match status" value="1"/>
</dbReference>
<evidence type="ECO:0000256" key="6">
    <source>
        <dbReference type="ARBA" id="ARBA00022741"/>
    </source>
</evidence>
<dbReference type="SUPFAM" id="SSF81301">
    <property type="entry name" value="Nucleotidyltransferase"/>
    <property type="match status" value="1"/>
</dbReference>
<evidence type="ECO:0000256" key="3">
    <source>
        <dbReference type="ARBA" id="ARBA00022694"/>
    </source>
</evidence>
<feature type="domain" description="Poly A polymerase head" evidence="9">
    <location>
        <begin position="30"/>
        <end position="150"/>
    </location>
</feature>
<proteinExistence type="inferred from homology"/>
<keyword evidence="4 11" id="KW-0548">Nucleotidyltransferase</keyword>
<dbReference type="Pfam" id="PF12627">
    <property type="entry name" value="PolyA_pol_RNAbd"/>
    <property type="match status" value="1"/>
</dbReference>
<dbReference type="EC" id="2.7.7.72" evidence="11"/>
<feature type="domain" description="tRNA nucleotidyltransferase/poly(A) polymerase RNA and SrmB- binding" evidence="10">
    <location>
        <begin position="178"/>
        <end position="212"/>
    </location>
</feature>
<reference evidence="11" key="1">
    <citation type="submission" date="2022-03" db="EMBL/GenBank/DDBJ databases">
        <title>Draft Genome Sequence of Firmicute Strain S0AB, a Heterotrophic Iron/Sulfur-Oxidizing Extreme Acidophile.</title>
        <authorList>
            <person name="Vergara E."/>
            <person name="Pakostova E."/>
            <person name="Johnson D.B."/>
            <person name="Holmes D.S."/>
        </authorList>
    </citation>
    <scope>NUCLEOTIDE SEQUENCE</scope>
    <source>
        <strain evidence="11">S0AB</strain>
    </source>
</reference>
<keyword evidence="12" id="KW-1185">Reference proteome</keyword>
<evidence type="ECO:0000256" key="5">
    <source>
        <dbReference type="ARBA" id="ARBA00022723"/>
    </source>
</evidence>
<dbReference type="PANTHER" id="PTHR46173:SF1">
    <property type="entry name" value="CCA TRNA NUCLEOTIDYLTRANSFERASE 1, MITOCHONDRIAL"/>
    <property type="match status" value="1"/>
</dbReference>
<dbReference type="InterPro" id="IPR002646">
    <property type="entry name" value="PolA_pol_head_dom"/>
</dbReference>
<keyword evidence="8" id="KW-0694">RNA-binding</keyword>
<dbReference type="InterPro" id="IPR043519">
    <property type="entry name" value="NT_sf"/>
</dbReference>
<gene>
    <name evidence="11" type="primary">cca</name>
    <name evidence="11" type="ORF">MM817_02571</name>
</gene>
<keyword evidence="7" id="KW-0460">Magnesium</keyword>
<comment type="similarity">
    <text evidence="8">Belongs to the tRNA nucleotidyltransferase/poly(A) polymerase family.</text>
</comment>
<accession>A0A9X1V9I9</accession>
<dbReference type="EMBL" id="JALBUF010000011">
    <property type="protein sequence ID" value="MCI0184276.1"/>
    <property type="molecule type" value="Genomic_DNA"/>
</dbReference>